<dbReference type="SUPFAM" id="SSF51161">
    <property type="entry name" value="Trimeric LpxA-like enzymes"/>
    <property type="match status" value="1"/>
</dbReference>
<dbReference type="AlphaFoldDB" id="A0A1D3TYX1"/>
<dbReference type="Gene3D" id="2.160.10.10">
    <property type="entry name" value="Hexapeptide repeat proteins"/>
    <property type="match status" value="1"/>
</dbReference>
<proteinExistence type="predicted"/>
<dbReference type="STRING" id="1619234.SAMN05421730_10538"/>
<dbReference type="CDD" id="cd04647">
    <property type="entry name" value="LbH_MAT_like"/>
    <property type="match status" value="1"/>
</dbReference>
<dbReference type="RefSeq" id="WP_091236970.1">
    <property type="nucleotide sequence ID" value="NZ_FMKA01000053.1"/>
</dbReference>
<dbReference type="InterPro" id="IPR051159">
    <property type="entry name" value="Hexapeptide_acetyltransf"/>
</dbReference>
<evidence type="ECO:0000313" key="2">
    <source>
        <dbReference type="Proteomes" id="UP000199315"/>
    </source>
</evidence>
<reference evidence="1 2" key="1">
    <citation type="submission" date="2016-09" db="EMBL/GenBank/DDBJ databases">
        <authorList>
            <person name="Capua I."/>
            <person name="De Benedictis P."/>
            <person name="Joannis T."/>
            <person name="Lombin L.H."/>
            <person name="Cattoli G."/>
        </authorList>
    </citation>
    <scope>NUCLEOTIDE SEQUENCE [LARGE SCALE GENOMIC DNA]</scope>
    <source>
        <strain evidence="1 2">GluBS11</strain>
    </source>
</reference>
<dbReference type="EMBL" id="FMKA01000053">
    <property type="protein sequence ID" value="SCP99688.1"/>
    <property type="molecule type" value="Genomic_DNA"/>
</dbReference>
<organism evidence="1 2">
    <name type="scientific">Anaerobium acetethylicum</name>
    <dbReference type="NCBI Taxonomy" id="1619234"/>
    <lineage>
        <taxon>Bacteria</taxon>
        <taxon>Bacillati</taxon>
        <taxon>Bacillota</taxon>
        <taxon>Clostridia</taxon>
        <taxon>Lachnospirales</taxon>
        <taxon>Lachnospiraceae</taxon>
        <taxon>Anaerobium</taxon>
    </lineage>
</organism>
<dbReference type="PANTHER" id="PTHR23416:SF78">
    <property type="entry name" value="LIPOPOLYSACCHARIDE BIOSYNTHESIS O-ACETYL TRANSFERASE WBBJ-RELATED"/>
    <property type="match status" value="1"/>
</dbReference>
<name>A0A1D3TYX1_9FIRM</name>
<sequence length="234" mass="25839">MAGQKLRAYLKNNRGLLKFCMHQYNSFASYKFKAGKDNYLDVGAALLKNSSLKIKGKNNRIVIGDLSRVVDCRIEITGNDNVIHLGDKVNINKTIINIAGDKNEFRMDRYSSTNANVEFGIMDGTKLLIGEDCMISRNTQFWTGDYHAILNTEGRRINPSEDVTIGNHVWIGTGTSVLKGAVVPDNSIVGASSLVTKKFSEENIIIAGNPARAVKSGVNWTWENIQNQGSQDIV</sequence>
<keyword evidence="1" id="KW-0808">Transferase</keyword>
<accession>A0A1D3TYX1</accession>
<dbReference type="InterPro" id="IPR011004">
    <property type="entry name" value="Trimer_LpxA-like_sf"/>
</dbReference>
<dbReference type="Proteomes" id="UP000199315">
    <property type="component" value="Unassembled WGS sequence"/>
</dbReference>
<keyword evidence="2" id="KW-1185">Reference proteome</keyword>
<dbReference type="PANTHER" id="PTHR23416">
    <property type="entry name" value="SIALIC ACID SYNTHASE-RELATED"/>
    <property type="match status" value="1"/>
</dbReference>
<gene>
    <name evidence="1" type="ORF">SAMN05421730_10538</name>
</gene>
<protein>
    <submittedName>
        <fullName evidence="1">Acetyltransferase (Isoleucine patch superfamily)</fullName>
    </submittedName>
</protein>
<dbReference type="OrthoDB" id="9801697at2"/>
<dbReference type="GO" id="GO:0016740">
    <property type="term" value="F:transferase activity"/>
    <property type="evidence" value="ECO:0007669"/>
    <property type="project" value="UniProtKB-KW"/>
</dbReference>
<evidence type="ECO:0000313" key="1">
    <source>
        <dbReference type="EMBL" id="SCP99688.1"/>
    </source>
</evidence>